<accession>A0A699ZJC8</accession>
<dbReference type="EMBL" id="BLLF01001496">
    <property type="protein sequence ID" value="GFH19649.1"/>
    <property type="molecule type" value="Genomic_DNA"/>
</dbReference>
<dbReference type="AlphaFoldDB" id="A0A699ZJC8"/>
<sequence length="151" mass="16589">MTQPENGESFARHVDHHVHHHAANTANRSGRPYRPRLRELDVPMSALKAFIKPNAAPAPLAEADNVNKDTLHKIKDTFKLADVDGSGRLALDEFVQAFLGILHTEDGKDEDALGKLFMRIDANSDGTLDWDGSCWPTPLAAMAHSTAAWGR</sequence>
<evidence type="ECO:0000313" key="4">
    <source>
        <dbReference type="Proteomes" id="UP000485058"/>
    </source>
</evidence>
<evidence type="ECO:0000259" key="2">
    <source>
        <dbReference type="PROSITE" id="PS50222"/>
    </source>
</evidence>
<keyword evidence="1" id="KW-0106">Calcium</keyword>
<dbReference type="Proteomes" id="UP000485058">
    <property type="component" value="Unassembled WGS sequence"/>
</dbReference>
<keyword evidence="4" id="KW-1185">Reference proteome</keyword>
<name>A0A699ZJC8_HAELA</name>
<organism evidence="3 4">
    <name type="scientific">Haematococcus lacustris</name>
    <name type="common">Green alga</name>
    <name type="synonym">Haematococcus pluvialis</name>
    <dbReference type="NCBI Taxonomy" id="44745"/>
    <lineage>
        <taxon>Eukaryota</taxon>
        <taxon>Viridiplantae</taxon>
        <taxon>Chlorophyta</taxon>
        <taxon>core chlorophytes</taxon>
        <taxon>Chlorophyceae</taxon>
        <taxon>CS clade</taxon>
        <taxon>Chlamydomonadales</taxon>
        <taxon>Haematococcaceae</taxon>
        <taxon>Haematococcus</taxon>
    </lineage>
</organism>
<evidence type="ECO:0000256" key="1">
    <source>
        <dbReference type="ARBA" id="ARBA00022837"/>
    </source>
</evidence>
<dbReference type="CDD" id="cd00051">
    <property type="entry name" value="EFh"/>
    <property type="match status" value="1"/>
</dbReference>
<proteinExistence type="predicted"/>
<comment type="caution">
    <text evidence="3">The sequence shown here is derived from an EMBL/GenBank/DDBJ whole genome shotgun (WGS) entry which is preliminary data.</text>
</comment>
<evidence type="ECO:0000313" key="3">
    <source>
        <dbReference type="EMBL" id="GFH19649.1"/>
    </source>
</evidence>
<gene>
    <name evidence="3" type="ORF">HaLaN_16624</name>
</gene>
<dbReference type="InterPro" id="IPR018247">
    <property type="entry name" value="EF_Hand_1_Ca_BS"/>
</dbReference>
<protein>
    <recommendedName>
        <fullName evidence="2">EF-hand domain-containing protein</fullName>
    </recommendedName>
</protein>
<reference evidence="3 4" key="1">
    <citation type="submission" date="2020-02" db="EMBL/GenBank/DDBJ databases">
        <title>Draft genome sequence of Haematococcus lacustris strain NIES-144.</title>
        <authorList>
            <person name="Morimoto D."/>
            <person name="Nakagawa S."/>
            <person name="Yoshida T."/>
            <person name="Sawayama S."/>
        </authorList>
    </citation>
    <scope>NUCLEOTIDE SEQUENCE [LARGE SCALE GENOMIC DNA]</scope>
    <source>
        <strain evidence="3 4">NIES-144</strain>
    </source>
</reference>
<feature type="domain" description="EF-hand" evidence="2">
    <location>
        <begin position="69"/>
        <end position="104"/>
    </location>
</feature>
<dbReference type="SUPFAM" id="SSF47473">
    <property type="entry name" value="EF-hand"/>
    <property type="match status" value="1"/>
</dbReference>
<dbReference type="Pfam" id="PF13499">
    <property type="entry name" value="EF-hand_7"/>
    <property type="match status" value="1"/>
</dbReference>
<dbReference type="InterPro" id="IPR011992">
    <property type="entry name" value="EF-hand-dom_pair"/>
</dbReference>
<dbReference type="PROSITE" id="PS00018">
    <property type="entry name" value="EF_HAND_1"/>
    <property type="match status" value="1"/>
</dbReference>
<dbReference type="Gene3D" id="1.10.238.10">
    <property type="entry name" value="EF-hand"/>
    <property type="match status" value="1"/>
</dbReference>
<dbReference type="PROSITE" id="PS50222">
    <property type="entry name" value="EF_HAND_2"/>
    <property type="match status" value="1"/>
</dbReference>
<dbReference type="InterPro" id="IPR002048">
    <property type="entry name" value="EF_hand_dom"/>
</dbReference>
<dbReference type="GO" id="GO:0005509">
    <property type="term" value="F:calcium ion binding"/>
    <property type="evidence" value="ECO:0007669"/>
    <property type="project" value="InterPro"/>
</dbReference>